<evidence type="ECO:0000313" key="2">
    <source>
        <dbReference type="EMBL" id="MFK2905282.1"/>
    </source>
</evidence>
<keyword evidence="3" id="KW-1185">Reference proteome</keyword>
<feature type="domain" description="GGDEF" evidence="1">
    <location>
        <begin position="29"/>
        <end position="69"/>
    </location>
</feature>
<dbReference type="InterPro" id="IPR000160">
    <property type="entry name" value="GGDEF_dom"/>
</dbReference>
<reference evidence="2 3" key="1">
    <citation type="submission" date="2020-10" db="EMBL/GenBank/DDBJ databases">
        <title>Phylogeny of dyella-like bacteria.</title>
        <authorList>
            <person name="Fu J."/>
        </authorList>
    </citation>
    <scope>NUCLEOTIDE SEQUENCE [LARGE SCALE GENOMIC DNA]</scope>
    <source>
        <strain evidence="2 3">Gsoil3046</strain>
    </source>
</reference>
<proteinExistence type="predicted"/>
<dbReference type="InterPro" id="IPR043128">
    <property type="entry name" value="Rev_trsase/Diguanyl_cyclase"/>
</dbReference>
<organism evidence="2 3">
    <name type="scientific">Dyella ginsengisoli</name>
    <dbReference type="NCBI Taxonomy" id="363848"/>
    <lineage>
        <taxon>Bacteria</taxon>
        <taxon>Pseudomonadati</taxon>
        <taxon>Pseudomonadota</taxon>
        <taxon>Gammaproteobacteria</taxon>
        <taxon>Lysobacterales</taxon>
        <taxon>Rhodanobacteraceae</taxon>
        <taxon>Dyella</taxon>
    </lineage>
</organism>
<protein>
    <submittedName>
        <fullName evidence="2">Diguanylate cyclase</fullName>
    </submittedName>
</protein>
<gene>
    <name evidence="2" type="ORF">ISP17_15065</name>
</gene>
<dbReference type="Gene3D" id="3.30.70.270">
    <property type="match status" value="1"/>
</dbReference>
<dbReference type="InterPro" id="IPR029787">
    <property type="entry name" value="Nucleotide_cyclase"/>
</dbReference>
<dbReference type="EMBL" id="JADIKM010000004">
    <property type="protein sequence ID" value="MFK2905282.1"/>
    <property type="molecule type" value="Genomic_DNA"/>
</dbReference>
<evidence type="ECO:0000313" key="3">
    <source>
        <dbReference type="Proteomes" id="UP001620460"/>
    </source>
</evidence>
<dbReference type="Proteomes" id="UP001620460">
    <property type="component" value="Unassembled WGS sequence"/>
</dbReference>
<dbReference type="SUPFAM" id="SSF55073">
    <property type="entry name" value="Nucleotide cyclase"/>
    <property type="match status" value="1"/>
</dbReference>
<comment type="caution">
    <text evidence="2">The sequence shown here is derived from an EMBL/GenBank/DDBJ whole genome shotgun (WGS) entry which is preliminary data.</text>
</comment>
<sequence length="82" mass="8718">MHRGPAEHEPCRCAGNCRISQLVREGAAREAAYPEITIGVATAPEDGDQAASLLEAADARLYMQKKHRRTTGPASAASPTTE</sequence>
<accession>A0ABW8JVU3</accession>
<evidence type="ECO:0000259" key="1">
    <source>
        <dbReference type="Pfam" id="PF00990"/>
    </source>
</evidence>
<name>A0ABW8JVU3_9GAMM</name>
<dbReference type="Pfam" id="PF00990">
    <property type="entry name" value="GGDEF"/>
    <property type="match status" value="1"/>
</dbReference>